<dbReference type="Gene3D" id="1.25.40.10">
    <property type="entry name" value="Tetratricopeptide repeat domain"/>
    <property type="match status" value="1"/>
</dbReference>
<evidence type="ECO:0000256" key="1">
    <source>
        <dbReference type="PROSITE-ProRule" id="PRU00339"/>
    </source>
</evidence>
<dbReference type="AlphaFoldDB" id="A0A2J0Q8C7"/>
<keyword evidence="1" id="KW-0802">TPR repeat</keyword>
<dbReference type="EMBL" id="PCXQ01000002">
    <property type="protein sequence ID" value="PJE51468.1"/>
    <property type="molecule type" value="Genomic_DNA"/>
</dbReference>
<reference evidence="3 4" key="1">
    <citation type="submission" date="2017-09" db="EMBL/GenBank/DDBJ databases">
        <title>Depth-based differentiation of microbial function through sediment-hosted aquifers and enrichment of novel symbionts in the deep terrestrial subsurface.</title>
        <authorList>
            <person name="Probst A.J."/>
            <person name="Ladd B."/>
            <person name="Jarett J.K."/>
            <person name="Geller-Mcgrath D.E."/>
            <person name="Sieber C.M."/>
            <person name="Emerson J.B."/>
            <person name="Anantharaman K."/>
            <person name="Thomas B.C."/>
            <person name="Malmstrom R."/>
            <person name="Stieglmeier M."/>
            <person name="Klingl A."/>
            <person name="Woyke T."/>
            <person name="Ryan C.M."/>
            <person name="Banfield J.F."/>
        </authorList>
    </citation>
    <scope>NUCLEOTIDE SEQUENCE [LARGE SCALE GENOMIC DNA]</scope>
    <source>
        <strain evidence="3">CG10_big_fil_rev_8_21_14_0_10_36_16</strain>
    </source>
</reference>
<evidence type="ECO:0000313" key="3">
    <source>
        <dbReference type="EMBL" id="PJE51468.1"/>
    </source>
</evidence>
<dbReference type="Proteomes" id="UP000228496">
    <property type="component" value="Unassembled WGS sequence"/>
</dbReference>
<keyword evidence="2" id="KW-1133">Transmembrane helix</keyword>
<feature type="transmembrane region" description="Helical" evidence="2">
    <location>
        <begin position="6"/>
        <end position="22"/>
    </location>
</feature>
<dbReference type="InterPro" id="IPR019734">
    <property type="entry name" value="TPR_rpt"/>
</dbReference>
<evidence type="ECO:0000313" key="4">
    <source>
        <dbReference type="Proteomes" id="UP000228496"/>
    </source>
</evidence>
<name>A0A2J0Q8C7_9BACT</name>
<comment type="caution">
    <text evidence="3">The sequence shown here is derived from an EMBL/GenBank/DDBJ whole genome shotgun (WGS) entry which is preliminary data.</text>
</comment>
<accession>A0A2J0Q8C7</accession>
<protein>
    <submittedName>
        <fullName evidence="3">Uncharacterized protein</fullName>
    </submittedName>
</protein>
<dbReference type="InterPro" id="IPR011990">
    <property type="entry name" value="TPR-like_helical_dom_sf"/>
</dbReference>
<feature type="repeat" description="TPR" evidence="1">
    <location>
        <begin position="156"/>
        <end position="189"/>
    </location>
</feature>
<evidence type="ECO:0000256" key="2">
    <source>
        <dbReference type="SAM" id="Phobius"/>
    </source>
</evidence>
<gene>
    <name evidence="3" type="ORF">COV29_00595</name>
</gene>
<sequence>MYLIAPLIIFAVSLTAILFIVGRKFSYLKKLNPEIIESGAGDAPSSFFGELFPELLQSVGKVDFTEHKKAYFSFSEKILRRLRIISLKIDRFIHDLITKIKSASINHKRRTEKLEAQNGNFDLIEEKPIIVLSKEEKLRQREQELIMEIARNPKNPNFYRELGLVYFKLKNWSDAVESFKAMLKLSPGDSEIEKKMKEAEGKLT</sequence>
<proteinExistence type="predicted"/>
<keyword evidence="2" id="KW-0472">Membrane</keyword>
<dbReference type="SUPFAM" id="SSF48452">
    <property type="entry name" value="TPR-like"/>
    <property type="match status" value="1"/>
</dbReference>
<dbReference type="SMART" id="SM00028">
    <property type="entry name" value="TPR"/>
    <property type="match status" value="1"/>
</dbReference>
<dbReference type="PROSITE" id="PS50005">
    <property type="entry name" value="TPR"/>
    <property type="match status" value="1"/>
</dbReference>
<organism evidence="3 4">
    <name type="scientific">Candidatus Yanofskybacteria bacterium CG10_big_fil_rev_8_21_14_0_10_36_16</name>
    <dbReference type="NCBI Taxonomy" id="1975096"/>
    <lineage>
        <taxon>Bacteria</taxon>
        <taxon>Candidatus Yanofskyibacteriota</taxon>
    </lineage>
</organism>
<keyword evidence="2" id="KW-0812">Transmembrane</keyword>